<feature type="region of interest" description="Disordered" evidence="14">
    <location>
        <begin position="1"/>
        <end position="73"/>
    </location>
</feature>
<protein>
    <recommendedName>
        <fullName evidence="5">assimilatory sulfite reductase (ferredoxin)</fullName>
        <ecNumber evidence="5">1.8.7.1</ecNumber>
    </recommendedName>
</protein>
<evidence type="ECO:0000313" key="18">
    <source>
        <dbReference type="Proteomes" id="UP000295705"/>
    </source>
</evidence>
<dbReference type="InterPro" id="IPR005117">
    <property type="entry name" value="NiRdtase/SiRdtase_haem-b_fer"/>
</dbReference>
<dbReference type="GO" id="GO:0046872">
    <property type="term" value="F:metal ion binding"/>
    <property type="evidence" value="ECO:0007669"/>
    <property type="project" value="UniProtKB-KW"/>
</dbReference>
<keyword evidence="7" id="KW-0349">Heme</keyword>
<feature type="domain" description="Nitrite/sulphite reductase 4Fe-4S" evidence="15">
    <location>
        <begin position="450"/>
        <end position="587"/>
    </location>
</feature>
<dbReference type="Pfam" id="PF03460">
    <property type="entry name" value="NIR_SIR_ferr"/>
    <property type="match status" value="2"/>
</dbReference>
<dbReference type="InterPro" id="IPR045854">
    <property type="entry name" value="NO2/SO3_Rdtase_4Fe4S_sf"/>
</dbReference>
<keyword evidence="12" id="KW-0411">Iron-sulfur</keyword>
<dbReference type="PANTHER" id="PTHR32439">
    <property type="entry name" value="FERREDOXIN--NITRITE REDUCTASE, CHLOROPLASTIC"/>
    <property type="match status" value="1"/>
</dbReference>
<evidence type="ECO:0000256" key="2">
    <source>
        <dbReference type="ARBA" id="ARBA00001966"/>
    </source>
</evidence>
<dbReference type="InterPro" id="IPR006066">
    <property type="entry name" value="NO2/SO3_Rdtase_FeS/sirohaem_BS"/>
</dbReference>
<dbReference type="GO" id="GO:0051539">
    <property type="term" value="F:4 iron, 4 sulfur cluster binding"/>
    <property type="evidence" value="ECO:0007669"/>
    <property type="project" value="UniProtKB-KW"/>
</dbReference>
<evidence type="ECO:0000259" key="15">
    <source>
        <dbReference type="Pfam" id="PF01077"/>
    </source>
</evidence>
<evidence type="ECO:0000256" key="13">
    <source>
        <dbReference type="ARBA" id="ARBA00049518"/>
    </source>
</evidence>
<accession>A0A4R6V5D1</accession>
<dbReference type="Proteomes" id="UP000295705">
    <property type="component" value="Unassembled WGS sequence"/>
</dbReference>
<dbReference type="AlphaFoldDB" id="A0A4R6V5D1"/>
<keyword evidence="11" id="KW-0408">Iron</keyword>
<dbReference type="FunFam" id="3.30.413.10:FF:000009">
    <property type="entry name" value="Sulfite reductase [ferredoxin]"/>
    <property type="match status" value="1"/>
</dbReference>
<comment type="similarity">
    <text evidence="4">Belongs to the nitrite and sulfite reductase 4Fe-4S domain family.</text>
</comment>
<dbReference type="RefSeq" id="WP_133828222.1">
    <property type="nucleotide sequence ID" value="NZ_BAABHR010000066.1"/>
</dbReference>
<reference evidence="17 18" key="1">
    <citation type="submission" date="2019-03" db="EMBL/GenBank/DDBJ databases">
        <title>Genomic Encyclopedia of Type Strains, Phase IV (KMG-IV): sequencing the most valuable type-strain genomes for metagenomic binning, comparative biology and taxonomic classification.</title>
        <authorList>
            <person name="Goeker M."/>
        </authorList>
    </citation>
    <scope>NUCLEOTIDE SEQUENCE [LARGE SCALE GENOMIC DNA]</scope>
    <source>
        <strain evidence="17 18">DSM 45775</strain>
    </source>
</reference>
<feature type="domain" description="Nitrite/Sulfite reductase ferredoxin-like" evidence="16">
    <location>
        <begin position="130"/>
        <end position="191"/>
    </location>
</feature>
<dbReference type="GO" id="GO:0020037">
    <property type="term" value="F:heme binding"/>
    <property type="evidence" value="ECO:0007669"/>
    <property type="project" value="InterPro"/>
</dbReference>
<dbReference type="SUPFAM" id="SSF55124">
    <property type="entry name" value="Nitrite/Sulfite reductase N-terminal domain-like"/>
    <property type="match status" value="2"/>
</dbReference>
<feature type="domain" description="Nitrite/sulphite reductase 4Fe-4S" evidence="15">
    <location>
        <begin position="199"/>
        <end position="353"/>
    </location>
</feature>
<evidence type="ECO:0000256" key="10">
    <source>
        <dbReference type="ARBA" id="ARBA00023002"/>
    </source>
</evidence>
<evidence type="ECO:0000256" key="3">
    <source>
        <dbReference type="ARBA" id="ARBA00003247"/>
    </source>
</evidence>
<keyword evidence="6" id="KW-0004">4Fe-4S</keyword>
<dbReference type="PROSITE" id="PS00365">
    <property type="entry name" value="NIR_SIR"/>
    <property type="match status" value="1"/>
</dbReference>
<evidence type="ECO:0000313" key="17">
    <source>
        <dbReference type="EMBL" id="TDQ53995.1"/>
    </source>
</evidence>
<dbReference type="FunFam" id="3.30.413.10:FF:000013">
    <property type="entry name" value="Sulfite reductase [ferredoxin]"/>
    <property type="match status" value="1"/>
</dbReference>
<evidence type="ECO:0000256" key="4">
    <source>
        <dbReference type="ARBA" id="ARBA00010429"/>
    </source>
</evidence>
<name>A0A4R6V5D1_9PSEU</name>
<keyword evidence="9" id="KW-0883">Thioether bond</keyword>
<dbReference type="PANTHER" id="PTHR32439:SF0">
    <property type="entry name" value="FERREDOXIN--NITRITE REDUCTASE, CHLOROPLASTIC"/>
    <property type="match status" value="1"/>
</dbReference>
<dbReference type="GO" id="GO:0050311">
    <property type="term" value="F:sulfite reductase (ferredoxin) activity"/>
    <property type="evidence" value="ECO:0007669"/>
    <property type="project" value="UniProtKB-EC"/>
</dbReference>
<dbReference type="PRINTS" id="PR00397">
    <property type="entry name" value="SIROHAEM"/>
</dbReference>
<comment type="cofactor">
    <cofactor evidence="1">
        <name>siroheme</name>
        <dbReference type="ChEBI" id="CHEBI:60052"/>
    </cofactor>
</comment>
<evidence type="ECO:0000256" key="11">
    <source>
        <dbReference type="ARBA" id="ARBA00023004"/>
    </source>
</evidence>
<comment type="caution">
    <text evidence="17">The sequence shown here is derived from an EMBL/GenBank/DDBJ whole genome shotgun (WGS) entry which is preliminary data.</text>
</comment>
<evidence type="ECO:0000256" key="9">
    <source>
        <dbReference type="ARBA" id="ARBA00022784"/>
    </source>
</evidence>
<comment type="function">
    <text evidence="3">Catalyzes the reduction of sulfite to sulfide, a step in the biosynthesis of sulfur-containing amino acids and cofactors.</text>
</comment>
<gene>
    <name evidence="17" type="ORF">EV188_106141</name>
</gene>
<dbReference type="SUPFAM" id="SSF56014">
    <property type="entry name" value="Nitrite and sulphite reductase 4Fe-4S domain-like"/>
    <property type="match status" value="2"/>
</dbReference>
<feature type="domain" description="Nitrite/Sulfite reductase ferredoxin-like" evidence="16">
    <location>
        <begin position="373"/>
        <end position="436"/>
    </location>
</feature>
<organism evidence="17 18">
    <name type="scientific">Actinomycetospora succinea</name>
    <dbReference type="NCBI Taxonomy" id="663603"/>
    <lineage>
        <taxon>Bacteria</taxon>
        <taxon>Bacillati</taxon>
        <taxon>Actinomycetota</taxon>
        <taxon>Actinomycetes</taxon>
        <taxon>Pseudonocardiales</taxon>
        <taxon>Pseudonocardiaceae</taxon>
        <taxon>Actinomycetospora</taxon>
    </lineage>
</organism>
<evidence type="ECO:0000256" key="1">
    <source>
        <dbReference type="ARBA" id="ARBA00001929"/>
    </source>
</evidence>
<dbReference type="InterPro" id="IPR036136">
    <property type="entry name" value="Nit/Sulf_reduc_fer-like_dom_sf"/>
</dbReference>
<dbReference type="OrthoDB" id="3189055at2"/>
<keyword evidence="10" id="KW-0560">Oxidoreductase</keyword>
<evidence type="ECO:0000256" key="14">
    <source>
        <dbReference type="SAM" id="MobiDB-lite"/>
    </source>
</evidence>
<evidence type="ECO:0000256" key="8">
    <source>
        <dbReference type="ARBA" id="ARBA00022723"/>
    </source>
</evidence>
<evidence type="ECO:0000256" key="6">
    <source>
        <dbReference type="ARBA" id="ARBA00022485"/>
    </source>
</evidence>
<evidence type="ECO:0000256" key="5">
    <source>
        <dbReference type="ARBA" id="ARBA00012353"/>
    </source>
</evidence>
<proteinExistence type="inferred from homology"/>
<dbReference type="InterPro" id="IPR051329">
    <property type="entry name" value="NIR_SIR_4Fe-4S"/>
</dbReference>
<dbReference type="Pfam" id="PF01077">
    <property type="entry name" value="NIR_SIR"/>
    <property type="match status" value="2"/>
</dbReference>
<feature type="compositionally biased region" description="Polar residues" evidence="14">
    <location>
        <begin position="1"/>
        <end position="22"/>
    </location>
</feature>
<evidence type="ECO:0000259" key="16">
    <source>
        <dbReference type="Pfam" id="PF03460"/>
    </source>
</evidence>
<dbReference type="Gene3D" id="3.90.480.20">
    <property type="match status" value="1"/>
</dbReference>
<dbReference type="Gene3D" id="3.30.413.10">
    <property type="entry name" value="Sulfite Reductase Hemoprotein, domain 1"/>
    <property type="match status" value="2"/>
</dbReference>
<evidence type="ECO:0000256" key="12">
    <source>
        <dbReference type="ARBA" id="ARBA00023014"/>
    </source>
</evidence>
<keyword evidence="8" id="KW-0479">Metal-binding</keyword>
<dbReference type="InterPro" id="IPR006067">
    <property type="entry name" value="NO2/SO3_Rdtase_4Fe4S_dom"/>
</dbReference>
<dbReference type="EC" id="1.8.7.1" evidence="5"/>
<keyword evidence="18" id="KW-1185">Reference proteome</keyword>
<feature type="compositionally biased region" description="Basic and acidic residues" evidence="14">
    <location>
        <begin position="60"/>
        <end position="72"/>
    </location>
</feature>
<evidence type="ECO:0000256" key="7">
    <source>
        <dbReference type="ARBA" id="ARBA00022617"/>
    </source>
</evidence>
<comment type="catalytic activity">
    <reaction evidence="13">
        <text>hydrogen sulfide + 6 oxidized [2Fe-2S]-[ferredoxin] + 3 H2O = sulfite + 6 reduced [2Fe-2S]-[ferredoxin] + 7 H(+)</text>
        <dbReference type="Rhea" id="RHEA:23132"/>
        <dbReference type="Rhea" id="RHEA-COMP:10000"/>
        <dbReference type="Rhea" id="RHEA-COMP:10001"/>
        <dbReference type="ChEBI" id="CHEBI:15377"/>
        <dbReference type="ChEBI" id="CHEBI:15378"/>
        <dbReference type="ChEBI" id="CHEBI:17359"/>
        <dbReference type="ChEBI" id="CHEBI:29919"/>
        <dbReference type="ChEBI" id="CHEBI:33737"/>
        <dbReference type="ChEBI" id="CHEBI:33738"/>
        <dbReference type="EC" id="1.8.7.1"/>
    </reaction>
</comment>
<dbReference type="EMBL" id="SNYO01000006">
    <property type="protein sequence ID" value="TDQ53995.1"/>
    <property type="molecule type" value="Genomic_DNA"/>
</dbReference>
<comment type="cofactor">
    <cofactor evidence="2">
        <name>[4Fe-4S] cluster</name>
        <dbReference type="ChEBI" id="CHEBI:49883"/>
    </cofactor>
</comment>
<sequence length="593" mass="64994">MAASSGAPSSEKAATSEESYAETTPLRHPGATEDVPPKPKPARARKGKAEGQWALGYREPLNKNEQSKKDDNPLNVRARIENIYAHRGFDSIDPADLRGRFRWMGLYTQRAEGFPGTDTGHVEEELLDAPHFMMRVRVDGGGLTTEQLRVIGEISQTFARDTADVTDRENIQLHWIRVEDVPEIWRRLEAVNLSTTEACGDCPRVVLGSPVAGISKDEIIDGTPAIEEIVERFIGDKSLSNLPRKYKTAISGQQDIAHEVNDISFVGVVHPEHGPGFDLHVGGGLSTNPKLAVRLGAWVPLDEVPDVWHGVTKVFRDYGYRRLRTRARLKFLLADWGPERFRQVLEDEYLERKLIDGPAPEEIAGTIDHVGIHEQVDGNHYVGVAPPAGRTSGSTLVGVAKAAEEAGSGRVRLTPYQKIVVLDVPPANLDGLTTALDHLGLPARPTPWRRATMACTGLEFCKLAFVDTKNRAGELVEELDRRLADVQDTLEHPVSIHLNGCPNSCARVQVADIGLKGQIVNDAEGNPAAGFQVHLGGGLGLDAGFGRKLRGHKVLSADLGDYVERLVRAYAENKETGERFAQWVVRAEEAQLS</sequence>